<dbReference type="EMBL" id="MK072386">
    <property type="protein sequence ID" value="AYV83036.1"/>
    <property type="molecule type" value="Genomic_DNA"/>
</dbReference>
<organism evidence="1">
    <name type="scientific">Hyperionvirus sp</name>
    <dbReference type="NCBI Taxonomy" id="2487770"/>
    <lineage>
        <taxon>Viruses</taxon>
        <taxon>Varidnaviria</taxon>
        <taxon>Bamfordvirae</taxon>
        <taxon>Nucleocytoviricota</taxon>
        <taxon>Megaviricetes</taxon>
        <taxon>Imitervirales</taxon>
        <taxon>Mimiviridae</taxon>
        <taxon>Klosneuvirinae</taxon>
    </lineage>
</organism>
<proteinExistence type="predicted"/>
<protein>
    <submittedName>
        <fullName evidence="1">Uncharacterized protein</fullName>
    </submittedName>
</protein>
<evidence type="ECO:0000313" key="1">
    <source>
        <dbReference type="EMBL" id="AYV83036.1"/>
    </source>
</evidence>
<gene>
    <name evidence="1" type="ORF">Hyperionvirus4_1</name>
</gene>
<accession>A0A3G5A706</accession>
<sequence>RLCPVYYKFNPDFFVDNISNQKVFDIYKQNAHLFQKIFTVNFLAAYCSCMVYTEGDMIGSIAAMGCEEKCVPCKIYNFDYIYGCCICFSFVGGLFQPIRCRALPPQFIRKSIKYTFPTKTNNSYRIVLPQYETCNRKNRGIPQEIKTHTKYKRNYR</sequence>
<feature type="non-terminal residue" evidence="1">
    <location>
        <position position="1"/>
    </location>
</feature>
<name>A0A3G5A706_9VIRU</name>
<reference evidence="1" key="1">
    <citation type="submission" date="2018-10" db="EMBL/GenBank/DDBJ databases">
        <title>Hidden diversity of soil giant viruses.</title>
        <authorList>
            <person name="Schulz F."/>
            <person name="Alteio L."/>
            <person name="Goudeau D."/>
            <person name="Ryan E.M."/>
            <person name="Malmstrom R.R."/>
            <person name="Blanchard J."/>
            <person name="Woyke T."/>
        </authorList>
    </citation>
    <scope>NUCLEOTIDE SEQUENCE</scope>
    <source>
        <strain evidence="1">HYV1</strain>
    </source>
</reference>